<comment type="subcellular location">
    <subcellularLocation>
        <location evidence="1">Cytoplasm</location>
        <location evidence="1">Cytoskeleton</location>
    </subcellularLocation>
</comment>
<dbReference type="OrthoDB" id="5726340at2"/>
<dbReference type="Gene3D" id="3.10.620.30">
    <property type="match status" value="1"/>
</dbReference>
<dbReference type="GO" id="GO:0005856">
    <property type="term" value="C:cytoskeleton"/>
    <property type="evidence" value="ECO:0007669"/>
    <property type="project" value="UniProtKB-SubCell"/>
</dbReference>
<dbReference type="AlphaFoldDB" id="A0A395JJB6"/>
<organism evidence="5 6">
    <name type="scientific">Arenicella xantha</name>
    <dbReference type="NCBI Taxonomy" id="644221"/>
    <lineage>
        <taxon>Bacteria</taxon>
        <taxon>Pseudomonadati</taxon>
        <taxon>Pseudomonadota</taxon>
        <taxon>Gammaproteobacteria</taxon>
        <taxon>Arenicellales</taxon>
        <taxon>Arenicellaceae</taxon>
        <taxon>Arenicella</taxon>
    </lineage>
</organism>
<keyword evidence="2" id="KW-0206">Cytoskeleton</keyword>
<keyword evidence="3" id="KW-0472">Membrane</keyword>
<dbReference type="InterPro" id="IPR038765">
    <property type="entry name" value="Papain-like_cys_pep_sf"/>
</dbReference>
<dbReference type="InParanoid" id="A0A395JJB6"/>
<dbReference type="InterPro" id="IPR056290">
    <property type="entry name" value="CEPT76/DRC7_peptidase-like_dom"/>
</dbReference>
<proteinExistence type="predicted"/>
<feature type="domain" description="Transglutaminase-like" evidence="4">
    <location>
        <begin position="165"/>
        <end position="221"/>
    </location>
</feature>
<evidence type="ECO:0000313" key="6">
    <source>
        <dbReference type="Proteomes" id="UP000253083"/>
    </source>
</evidence>
<dbReference type="InterPro" id="IPR002931">
    <property type="entry name" value="Transglutaminase-like"/>
</dbReference>
<evidence type="ECO:0000256" key="2">
    <source>
        <dbReference type="ARBA" id="ARBA00023212"/>
    </source>
</evidence>
<keyword evidence="6" id="KW-1185">Reference proteome</keyword>
<protein>
    <submittedName>
        <fullName evidence="5">Transglutaminase superfamily protein</fullName>
    </submittedName>
</protein>
<comment type="caution">
    <text evidence="5">The sequence shown here is derived from an EMBL/GenBank/DDBJ whole genome shotgun (WGS) entry which is preliminary data.</text>
</comment>
<dbReference type="EMBL" id="QNRT01000002">
    <property type="protein sequence ID" value="RBP50876.1"/>
    <property type="molecule type" value="Genomic_DNA"/>
</dbReference>
<reference evidence="5 6" key="1">
    <citation type="submission" date="2018-06" db="EMBL/GenBank/DDBJ databases">
        <title>Genomic Encyclopedia of Type Strains, Phase IV (KMG-IV): sequencing the most valuable type-strain genomes for metagenomic binning, comparative biology and taxonomic classification.</title>
        <authorList>
            <person name="Goeker M."/>
        </authorList>
    </citation>
    <scope>NUCLEOTIDE SEQUENCE [LARGE SCALE GENOMIC DNA]</scope>
    <source>
        <strain evidence="5 6">DSM 24032</strain>
    </source>
</reference>
<accession>A0A395JJB6</accession>
<keyword evidence="3" id="KW-0812">Transmembrane</keyword>
<dbReference type="Pfam" id="PF24656">
    <property type="entry name" value="CEPT76_peptidase"/>
    <property type="match status" value="1"/>
</dbReference>
<name>A0A395JJB6_9GAMM</name>
<dbReference type="SUPFAM" id="SSF54001">
    <property type="entry name" value="Cysteine proteinases"/>
    <property type="match status" value="1"/>
</dbReference>
<keyword evidence="2" id="KW-0963">Cytoplasm</keyword>
<evidence type="ECO:0000313" key="5">
    <source>
        <dbReference type="EMBL" id="RBP50876.1"/>
    </source>
</evidence>
<feature type="transmembrane region" description="Helical" evidence="3">
    <location>
        <begin position="6"/>
        <end position="24"/>
    </location>
</feature>
<keyword evidence="3" id="KW-1133">Transmembrane helix</keyword>
<evidence type="ECO:0000256" key="1">
    <source>
        <dbReference type="ARBA" id="ARBA00004245"/>
    </source>
</evidence>
<dbReference type="SMART" id="SM00460">
    <property type="entry name" value="TGc"/>
    <property type="match status" value="1"/>
</dbReference>
<sequence length="286" mass="32284">MLKNGLLKNSFALLIICLIALAYLEQTRHVVVQRGGGDGASSLPHLSTVEPLAQNKQQRGFITSQFGMSHFNTDELNAIVGAPDYQAGNDSFYLTDPKHRIINYVAVGINQKPYFANSYLVGFVPFQTDRIWVPLATLSMRKRYVLDHIQYGPSMSDVWQNSEQAYYYGHGDCEDHALLLADWLIGLDYDARVVIGEIPAGGHAWVVVFLDGKEYVLEATDKRRPSSLNDFMLASLATAYRPKLQFNRTSFWENTGSTLTVRYGDDKWQLHSRFKRESPAPLTLVE</sequence>
<evidence type="ECO:0000256" key="3">
    <source>
        <dbReference type="SAM" id="Phobius"/>
    </source>
</evidence>
<dbReference type="Proteomes" id="UP000253083">
    <property type="component" value="Unassembled WGS sequence"/>
</dbReference>
<gene>
    <name evidence="5" type="ORF">DFR28_102292</name>
</gene>
<evidence type="ECO:0000259" key="4">
    <source>
        <dbReference type="SMART" id="SM00460"/>
    </source>
</evidence>